<protein>
    <recommendedName>
        <fullName evidence="3">Helix-turn-helix domain-containing protein</fullName>
    </recommendedName>
</protein>
<proteinExistence type="predicted"/>
<dbReference type="AlphaFoldDB" id="A0A1M7L666"/>
<evidence type="ECO:0008006" key="3">
    <source>
        <dbReference type="Google" id="ProtNLM"/>
    </source>
</evidence>
<sequence>MKKNNIPDYKKIYADIIEMEYPHKKEECFHILDKENISLLDVLRLNCIIFDIYDSEISILNQQLKAYDEDSIMYILDYQNKNRLTNSEIAIHFKLSMNTLTKWKKLFSKKIGNVDKKL</sequence>
<dbReference type="OrthoDB" id="1260127at2"/>
<name>A0A1M7L666_9FLAO</name>
<dbReference type="EMBL" id="FRAV01000083">
    <property type="protein sequence ID" value="SHM72835.1"/>
    <property type="molecule type" value="Genomic_DNA"/>
</dbReference>
<gene>
    <name evidence="1" type="ORF">SAMN05444267_10832</name>
</gene>
<keyword evidence="2" id="KW-1185">Reference proteome</keyword>
<dbReference type="RefSeq" id="WP_073298062.1">
    <property type="nucleotide sequence ID" value="NZ_FRAV01000083.1"/>
</dbReference>
<evidence type="ECO:0000313" key="1">
    <source>
        <dbReference type="EMBL" id="SHM72835.1"/>
    </source>
</evidence>
<accession>A0A1M7L666</accession>
<organism evidence="1 2">
    <name type="scientific">Chryseobacterium polytrichastri</name>
    <dbReference type="NCBI Taxonomy" id="1302687"/>
    <lineage>
        <taxon>Bacteria</taxon>
        <taxon>Pseudomonadati</taxon>
        <taxon>Bacteroidota</taxon>
        <taxon>Flavobacteriia</taxon>
        <taxon>Flavobacteriales</taxon>
        <taxon>Weeksellaceae</taxon>
        <taxon>Chryseobacterium group</taxon>
        <taxon>Chryseobacterium</taxon>
    </lineage>
</organism>
<reference evidence="2" key="1">
    <citation type="submission" date="2016-11" db="EMBL/GenBank/DDBJ databases">
        <authorList>
            <person name="Varghese N."/>
            <person name="Submissions S."/>
        </authorList>
    </citation>
    <scope>NUCLEOTIDE SEQUENCE [LARGE SCALE GENOMIC DNA]</scope>
    <source>
        <strain evidence="2">DSM 26899</strain>
    </source>
</reference>
<evidence type="ECO:0000313" key="2">
    <source>
        <dbReference type="Proteomes" id="UP000184364"/>
    </source>
</evidence>
<dbReference type="Proteomes" id="UP000184364">
    <property type="component" value="Unassembled WGS sequence"/>
</dbReference>